<dbReference type="EMBL" id="JADBGI010000017">
    <property type="protein sequence ID" value="MBE3000785.1"/>
    <property type="molecule type" value="Genomic_DNA"/>
</dbReference>
<feature type="compositionally biased region" description="Basic and acidic residues" evidence="2">
    <location>
        <begin position="139"/>
        <end position="156"/>
    </location>
</feature>
<sequence length="393" mass="41910">MLYVGTYTPGSEPAGRGEGVYRVWFDPNTGEFEDGGVAARLTGPSYLALNAHRPWIYAVGERAEGTVTALRIEYDGGLTELGSEPSHGSSPCHVLALGDHEAVVANYADGRVAVAGFGPDGGRRSEPDVYSGEHEPWQLFEHTGHGPDPDRQEGPHAHSSLLVPDTVDPDLCTLLVADLGTDELRAYRVGEKVPPETGEPSEGSGPGMKFVPGGIQGRVRLAPGSGPRHMALSQDGRHVYVTGELDSRVHVVRWTGDIDHAQYLGSVPATAEEAAGTNFPAELALHRDRLYVCNRGADAVSTFALRDGGARPEHLADTPVGAWPRHFAVVRGHRDEPDHLVAAAQNGGSLMSLRLDPETGIPADTGHRLALPDPVCVLPVPLRRIRRGQRPGG</sequence>
<accession>A0ABR9PAR8</accession>
<dbReference type="InterPro" id="IPR050282">
    <property type="entry name" value="Cycloisomerase_2"/>
</dbReference>
<dbReference type="Pfam" id="PF10282">
    <property type="entry name" value="Lactonase"/>
    <property type="match status" value="1"/>
</dbReference>
<name>A0ABR9PAR8_9ACTN</name>
<proteinExistence type="inferred from homology"/>
<comment type="caution">
    <text evidence="3">The sequence shown here is derived from an EMBL/GenBank/DDBJ whole genome shotgun (WGS) entry which is preliminary data.</text>
</comment>
<evidence type="ECO:0000256" key="2">
    <source>
        <dbReference type="SAM" id="MobiDB-lite"/>
    </source>
</evidence>
<protein>
    <submittedName>
        <fullName evidence="3">Lactonase family protein</fullName>
    </submittedName>
</protein>
<gene>
    <name evidence="3" type="ORF">IDM40_19085</name>
</gene>
<dbReference type="PANTHER" id="PTHR30344">
    <property type="entry name" value="6-PHOSPHOGLUCONOLACTONASE-RELATED"/>
    <property type="match status" value="1"/>
</dbReference>
<keyword evidence="4" id="KW-1185">Reference proteome</keyword>
<evidence type="ECO:0000313" key="4">
    <source>
        <dbReference type="Proteomes" id="UP000806528"/>
    </source>
</evidence>
<organism evidence="3 4">
    <name type="scientific">Nocardiopsis coralli</name>
    <dbReference type="NCBI Taxonomy" id="2772213"/>
    <lineage>
        <taxon>Bacteria</taxon>
        <taxon>Bacillati</taxon>
        <taxon>Actinomycetota</taxon>
        <taxon>Actinomycetes</taxon>
        <taxon>Streptosporangiales</taxon>
        <taxon>Nocardiopsidaceae</taxon>
        <taxon>Nocardiopsis</taxon>
    </lineage>
</organism>
<dbReference type="PANTHER" id="PTHR30344:SF1">
    <property type="entry name" value="6-PHOSPHOGLUCONOLACTONASE"/>
    <property type="match status" value="1"/>
</dbReference>
<evidence type="ECO:0000313" key="3">
    <source>
        <dbReference type="EMBL" id="MBE3000785.1"/>
    </source>
</evidence>
<reference evidence="3 4" key="1">
    <citation type="submission" date="2020-09" db="EMBL/GenBank/DDBJ databases">
        <title>Diversity and distribution of actinomycetes associated with coral in the coast of Hainan.</title>
        <authorList>
            <person name="Li F."/>
        </authorList>
    </citation>
    <scope>NUCLEOTIDE SEQUENCE [LARGE SCALE GENOMIC DNA]</scope>
    <source>
        <strain evidence="3 4">HNM0947</strain>
    </source>
</reference>
<feature type="region of interest" description="Disordered" evidence="2">
    <location>
        <begin position="139"/>
        <end position="163"/>
    </location>
</feature>
<dbReference type="InterPro" id="IPR011048">
    <property type="entry name" value="Haem_d1_sf"/>
</dbReference>
<dbReference type="InterPro" id="IPR019405">
    <property type="entry name" value="Lactonase_7-beta_prop"/>
</dbReference>
<dbReference type="SUPFAM" id="SSF51004">
    <property type="entry name" value="C-terminal (heme d1) domain of cytochrome cd1-nitrite reductase"/>
    <property type="match status" value="1"/>
</dbReference>
<dbReference type="InterPro" id="IPR015943">
    <property type="entry name" value="WD40/YVTN_repeat-like_dom_sf"/>
</dbReference>
<evidence type="ECO:0000256" key="1">
    <source>
        <dbReference type="ARBA" id="ARBA00005564"/>
    </source>
</evidence>
<dbReference type="RefSeq" id="WP_193123405.1">
    <property type="nucleotide sequence ID" value="NZ_JADBGI010000017.1"/>
</dbReference>
<dbReference type="Gene3D" id="2.130.10.10">
    <property type="entry name" value="YVTN repeat-like/Quinoprotein amine dehydrogenase"/>
    <property type="match status" value="1"/>
</dbReference>
<comment type="similarity">
    <text evidence="1">Belongs to the cycloisomerase 2 family.</text>
</comment>
<dbReference type="Proteomes" id="UP000806528">
    <property type="component" value="Unassembled WGS sequence"/>
</dbReference>